<accession>A0A645IUW3</accession>
<gene>
    <name evidence="1" type="ORF">SDC9_201869</name>
</gene>
<protein>
    <submittedName>
        <fullName evidence="1">Uncharacterized protein</fullName>
    </submittedName>
</protein>
<name>A0A645IUW3_9ZZZZ</name>
<reference evidence="1" key="1">
    <citation type="submission" date="2019-08" db="EMBL/GenBank/DDBJ databases">
        <authorList>
            <person name="Kucharzyk K."/>
            <person name="Murdoch R.W."/>
            <person name="Higgins S."/>
            <person name="Loffler F."/>
        </authorList>
    </citation>
    <scope>NUCLEOTIDE SEQUENCE</scope>
</reference>
<dbReference type="AlphaFoldDB" id="A0A645IUW3"/>
<organism evidence="1">
    <name type="scientific">bioreactor metagenome</name>
    <dbReference type="NCBI Taxonomy" id="1076179"/>
    <lineage>
        <taxon>unclassified sequences</taxon>
        <taxon>metagenomes</taxon>
        <taxon>ecological metagenomes</taxon>
    </lineage>
</organism>
<proteinExistence type="predicted"/>
<comment type="caution">
    <text evidence="1">The sequence shown here is derived from an EMBL/GenBank/DDBJ whole genome shotgun (WGS) entry which is preliminary data.</text>
</comment>
<dbReference type="EMBL" id="VSSQ01122197">
    <property type="protein sequence ID" value="MPN54199.1"/>
    <property type="molecule type" value="Genomic_DNA"/>
</dbReference>
<evidence type="ECO:0000313" key="1">
    <source>
        <dbReference type="EMBL" id="MPN54199.1"/>
    </source>
</evidence>
<sequence>MLRNLIAKMARHGVSEQDIAKEIGKLVRSTRDKLKGIYTFSMP</sequence>